<gene>
    <name evidence="3" type="ORF">PLOB_00043994</name>
</gene>
<name>A0ABN8PKD1_9CNID</name>
<accession>A0ABN8PKD1</accession>
<dbReference type="EMBL" id="CALNXK010000073">
    <property type="protein sequence ID" value="CAH3144486.1"/>
    <property type="molecule type" value="Genomic_DNA"/>
</dbReference>
<proteinExistence type="predicted"/>
<sequence length="384" mass="43416">MASPEPAASNSTTKENTNFSRLCRLVAGVGCKVIREVFDKYHPPEKLQENLAKVKNQLRDLWKNKKVLNPLQWDYLYPHVADSVNSANFDATLLVILLRNICPTLAPPVKGWNKRPPDSDKSEAADILRIKFFRNEVTAHPATDSVDDATFDILWKNISEPIKRLGKSPYKDIVDQLKGECMDPELDSHYKELLMQWKLADDNIKEKLEQMDEKLDRLLEVPAPVMHITINVINLPGSSQPSQAAGGSEQEQGAMAEVEALNPSTEARIWNFVLSLGMPLESLIKYLRDNLNVDPKRHDQGSLVITVECSSLKILEGLWEDYCSGHLNAVAQETLITAEVLEKFGLSEIKLKTFISEKEYESARQTFSKTGWPSNGLFKFEFFN</sequence>
<dbReference type="InterPro" id="IPR041249">
    <property type="entry name" value="HEPN_DZIP3"/>
</dbReference>
<evidence type="ECO:0000313" key="3">
    <source>
        <dbReference type="EMBL" id="CAH3144486.1"/>
    </source>
</evidence>
<dbReference type="PANTHER" id="PTHR46844">
    <property type="entry name" value="SLR5058 PROTEIN"/>
    <property type="match status" value="1"/>
</dbReference>
<reference evidence="3 4" key="1">
    <citation type="submission" date="2022-05" db="EMBL/GenBank/DDBJ databases">
        <authorList>
            <consortium name="Genoscope - CEA"/>
            <person name="William W."/>
        </authorList>
    </citation>
    <scope>NUCLEOTIDE SEQUENCE [LARGE SCALE GENOMIC DNA]</scope>
</reference>
<evidence type="ECO:0008006" key="5">
    <source>
        <dbReference type="Google" id="ProtNLM"/>
    </source>
</evidence>
<dbReference type="Proteomes" id="UP001159405">
    <property type="component" value="Unassembled WGS sequence"/>
</dbReference>
<evidence type="ECO:0000259" key="2">
    <source>
        <dbReference type="Pfam" id="PF20694"/>
    </source>
</evidence>
<feature type="domain" description="TRADD-like N-terminal" evidence="2">
    <location>
        <begin position="291"/>
        <end position="338"/>
    </location>
</feature>
<comment type="caution">
    <text evidence="3">The sequence shown here is derived from an EMBL/GenBank/DDBJ whole genome shotgun (WGS) entry which is preliminary data.</text>
</comment>
<feature type="domain" description="DZIP3-like HEPN" evidence="1">
    <location>
        <begin position="44"/>
        <end position="190"/>
    </location>
</feature>
<dbReference type="Pfam" id="PF18738">
    <property type="entry name" value="HEPN_DZIP3"/>
    <property type="match status" value="1"/>
</dbReference>
<dbReference type="Pfam" id="PF20694">
    <property type="entry name" value="TRADD-like_N"/>
    <property type="match status" value="1"/>
</dbReference>
<dbReference type="InterPro" id="IPR049341">
    <property type="entry name" value="TRADD-like_N"/>
</dbReference>
<evidence type="ECO:0000259" key="1">
    <source>
        <dbReference type="Pfam" id="PF18738"/>
    </source>
</evidence>
<keyword evidence="4" id="KW-1185">Reference proteome</keyword>
<evidence type="ECO:0000313" key="4">
    <source>
        <dbReference type="Proteomes" id="UP001159405"/>
    </source>
</evidence>
<dbReference type="PANTHER" id="PTHR46844:SF1">
    <property type="entry name" value="SLR5058 PROTEIN"/>
    <property type="match status" value="1"/>
</dbReference>
<organism evidence="3 4">
    <name type="scientific">Porites lobata</name>
    <dbReference type="NCBI Taxonomy" id="104759"/>
    <lineage>
        <taxon>Eukaryota</taxon>
        <taxon>Metazoa</taxon>
        <taxon>Cnidaria</taxon>
        <taxon>Anthozoa</taxon>
        <taxon>Hexacorallia</taxon>
        <taxon>Scleractinia</taxon>
        <taxon>Fungiina</taxon>
        <taxon>Poritidae</taxon>
        <taxon>Porites</taxon>
    </lineage>
</organism>
<protein>
    <recommendedName>
        <fullName evidence="5">DZIP3-like HEPN domain-containing protein</fullName>
    </recommendedName>
</protein>